<dbReference type="RefSeq" id="WP_271200794.1">
    <property type="nucleotide sequence ID" value="NZ_BSFL01000002.1"/>
</dbReference>
<dbReference type="SUPFAM" id="SSF88659">
    <property type="entry name" value="Sigma3 and sigma4 domains of RNA polymerase sigma factors"/>
    <property type="match status" value="1"/>
</dbReference>
<feature type="domain" description="RNA polymerase sigma factor 70 region 4 type 2" evidence="6">
    <location>
        <begin position="125"/>
        <end position="168"/>
    </location>
</feature>
<evidence type="ECO:0000259" key="6">
    <source>
        <dbReference type="Pfam" id="PF08281"/>
    </source>
</evidence>
<proteinExistence type="inferred from homology"/>
<name>A0A9W6JPU8_9HYPH</name>
<dbReference type="InterPro" id="IPR013249">
    <property type="entry name" value="RNA_pol_sigma70_r4_t2"/>
</dbReference>
<dbReference type="InterPro" id="IPR013324">
    <property type="entry name" value="RNA_pol_sigma_r3/r4-like"/>
</dbReference>
<reference evidence="7" key="2">
    <citation type="submission" date="2023-01" db="EMBL/GenBank/DDBJ databases">
        <authorList>
            <person name="Sun Q."/>
            <person name="Evtushenko L."/>
        </authorList>
    </citation>
    <scope>NUCLEOTIDE SEQUENCE</scope>
    <source>
        <strain evidence="7">VKM B-2748</strain>
    </source>
</reference>
<feature type="domain" description="RNA polymerase sigma-70 region 2" evidence="5">
    <location>
        <begin position="30"/>
        <end position="90"/>
    </location>
</feature>
<keyword evidence="8" id="KW-1185">Reference proteome</keyword>
<dbReference type="Pfam" id="PF08281">
    <property type="entry name" value="Sigma70_r4_2"/>
    <property type="match status" value="1"/>
</dbReference>
<protein>
    <submittedName>
        <fullName evidence="7">DNA-directed RNA polymerase sigma-70 factor</fullName>
    </submittedName>
</protein>
<dbReference type="InterPro" id="IPR007627">
    <property type="entry name" value="RNA_pol_sigma70_r2"/>
</dbReference>
<sequence>MKQHAPDIAAFDHGSCAHERARPASELRNLYVTERARLRRLVRRIVGSADVAEDVVQDAFVKLSSRGIGSADVGLLVRTAQNLARDVMRSERVRAAFADQTRPEQITAGPVAPDDDAARREELGDLLEALEALPERTRRIFLLSRVDEVSYPQIARMLGVSVSTVEKDMISALEFCRSWRRRRG</sequence>
<dbReference type="GO" id="GO:0003677">
    <property type="term" value="F:DNA binding"/>
    <property type="evidence" value="ECO:0007669"/>
    <property type="project" value="InterPro"/>
</dbReference>
<accession>A0A9W6JPU8</accession>
<dbReference type="AlphaFoldDB" id="A0A9W6JPU8"/>
<reference evidence="7" key="1">
    <citation type="journal article" date="2014" name="Int. J. Syst. Evol. Microbiol.">
        <title>Complete genome sequence of Corynebacterium casei LMG S-19264T (=DSM 44701T), isolated from a smear-ripened cheese.</title>
        <authorList>
            <consortium name="US DOE Joint Genome Institute (JGI-PGF)"/>
            <person name="Walter F."/>
            <person name="Albersmeier A."/>
            <person name="Kalinowski J."/>
            <person name="Ruckert C."/>
        </authorList>
    </citation>
    <scope>NUCLEOTIDE SEQUENCE</scope>
    <source>
        <strain evidence="7">VKM B-2748</strain>
    </source>
</reference>
<keyword evidence="3" id="KW-0731">Sigma factor</keyword>
<keyword evidence="7" id="KW-0240">DNA-directed RNA polymerase</keyword>
<dbReference type="Pfam" id="PF04542">
    <property type="entry name" value="Sigma70_r2"/>
    <property type="match status" value="1"/>
</dbReference>
<comment type="caution">
    <text evidence="7">The sequence shown here is derived from an EMBL/GenBank/DDBJ whole genome shotgun (WGS) entry which is preliminary data.</text>
</comment>
<dbReference type="PANTHER" id="PTHR43133">
    <property type="entry name" value="RNA POLYMERASE ECF-TYPE SIGMA FACTO"/>
    <property type="match status" value="1"/>
</dbReference>
<dbReference type="Proteomes" id="UP001143309">
    <property type="component" value="Unassembled WGS sequence"/>
</dbReference>
<keyword evidence="2" id="KW-0805">Transcription regulation</keyword>
<dbReference type="GO" id="GO:0000428">
    <property type="term" value="C:DNA-directed RNA polymerase complex"/>
    <property type="evidence" value="ECO:0007669"/>
    <property type="project" value="UniProtKB-KW"/>
</dbReference>
<gene>
    <name evidence="7" type="ORF">GCM10008174_20720</name>
</gene>
<comment type="similarity">
    <text evidence="1">Belongs to the sigma-70 factor family. ECF subfamily.</text>
</comment>
<dbReference type="Gene3D" id="1.10.10.10">
    <property type="entry name" value="Winged helix-like DNA-binding domain superfamily/Winged helix DNA-binding domain"/>
    <property type="match status" value="1"/>
</dbReference>
<keyword evidence="4" id="KW-0804">Transcription</keyword>
<evidence type="ECO:0000256" key="4">
    <source>
        <dbReference type="ARBA" id="ARBA00023163"/>
    </source>
</evidence>
<organism evidence="7 8">
    <name type="scientific">Methylopila turkensis</name>
    <dbReference type="NCBI Taxonomy" id="1437816"/>
    <lineage>
        <taxon>Bacteria</taxon>
        <taxon>Pseudomonadati</taxon>
        <taxon>Pseudomonadota</taxon>
        <taxon>Alphaproteobacteria</taxon>
        <taxon>Hyphomicrobiales</taxon>
        <taxon>Methylopilaceae</taxon>
        <taxon>Methylopila</taxon>
    </lineage>
</organism>
<dbReference type="SUPFAM" id="SSF88946">
    <property type="entry name" value="Sigma2 domain of RNA polymerase sigma factors"/>
    <property type="match status" value="1"/>
</dbReference>
<evidence type="ECO:0000313" key="7">
    <source>
        <dbReference type="EMBL" id="GLK80331.1"/>
    </source>
</evidence>
<dbReference type="Gene3D" id="1.10.1740.10">
    <property type="match status" value="1"/>
</dbReference>
<evidence type="ECO:0000256" key="1">
    <source>
        <dbReference type="ARBA" id="ARBA00010641"/>
    </source>
</evidence>
<dbReference type="InterPro" id="IPR036388">
    <property type="entry name" value="WH-like_DNA-bd_sf"/>
</dbReference>
<dbReference type="NCBIfam" id="TIGR02937">
    <property type="entry name" value="sigma70-ECF"/>
    <property type="match status" value="1"/>
</dbReference>
<evidence type="ECO:0000256" key="3">
    <source>
        <dbReference type="ARBA" id="ARBA00023082"/>
    </source>
</evidence>
<dbReference type="EMBL" id="BSFL01000002">
    <property type="protein sequence ID" value="GLK80331.1"/>
    <property type="molecule type" value="Genomic_DNA"/>
</dbReference>
<dbReference type="InterPro" id="IPR039425">
    <property type="entry name" value="RNA_pol_sigma-70-like"/>
</dbReference>
<dbReference type="PANTHER" id="PTHR43133:SF63">
    <property type="entry name" value="RNA POLYMERASE SIGMA FACTOR FECI-RELATED"/>
    <property type="match status" value="1"/>
</dbReference>
<evidence type="ECO:0000256" key="2">
    <source>
        <dbReference type="ARBA" id="ARBA00023015"/>
    </source>
</evidence>
<evidence type="ECO:0000313" key="8">
    <source>
        <dbReference type="Proteomes" id="UP001143309"/>
    </source>
</evidence>
<dbReference type="InterPro" id="IPR013325">
    <property type="entry name" value="RNA_pol_sigma_r2"/>
</dbReference>
<evidence type="ECO:0000259" key="5">
    <source>
        <dbReference type="Pfam" id="PF04542"/>
    </source>
</evidence>
<dbReference type="GO" id="GO:0006352">
    <property type="term" value="P:DNA-templated transcription initiation"/>
    <property type="evidence" value="ECO:0007669"/>
    <property type="project" value="InterPro"/>
</dbReference>
<dbReference type="CDD" id="cd06171">
    <property type="entry name" value="Sigma70_r4"/>
    <property type="match status" value="1"/>
</dbReference>
<dbReference type="GO" id="GO:0016987">
    <property type="term" value="F:sigma factor activity"/>
    <property type="evidence" value="ECO:0007669"/>
    <property type="project" value="UniProtKB-KW"/>
</dbReference>
<dbReference type="InterPro" id="IPR014284">
    <property type="entry name" value="RNA_pol_sigma-70_dom"/>
</dbReference>